<dbReference type="OrthoDB" id="980947at2"/>
<dbReference type="SUPFAM" id="SSF50934">
    <property type="entry name" value="Tachylectin-2"/>
    <property type="match status" value="1"/>
</dbReference>
<dbReference type="InterPro" id="IPR023294">
    <property type="entry name" value="Tachylectin2"/>
</dbReference>
<dbReference type="Gene3D" id="2.115.10.10">
    <property type="entry name" value="Tachylectin 2"/>
    <property type="match status" value="1"/>
</dbReference>
<feature type="domain" description="Tachylectin 2" evidence="2">
    <location>
        <begin position="33"/>
        <end position="171"/>
    </location>
</feature>
<dbReference type="Proteomes" id="UP000067626">
    <property type="component" value="Chromosome"/>
</dbReference>
<dbReference type="RefSeq" id="WP_082362396.1">
    <property type="nucleotide sequence ID" value="NZ_CP012159.1"/>
</dbReference>
<feature type="chain" id="PRO_5005459174" description="Tachylectin 2 domain-containing protein" evidence="1">
    <location>
        <begin position="29"/>
        <end position="288"/>
    </location>
</feature>
<dbReference type="InterPro" id="IPR036813">
    <property type="entry name" value="Tachylectin2_sf"/>
</dbReference>
<dbReference type="EMBL" id="CP012159">
    <property type="protein sequence ID" value="AKT38204.1"/>
    <property type="molecule type" value="Genomic_DNA"/>
</dbReference>
<sequence length="288" mass="31881">MLGIRIAAAIFATVSGFLMMVTPGQAEAAQGTVMWGGQGVIYGVLQDGRLQWTQHKGWQTGTFDWADAPRGGRNVGTEWNLCARIIPGGEGILYCIRHDGRMHWLRHNGWQTGTFDWTPSDGSQREVGTGWQMYRHVFSGGHGVFYGVHADGRMQWYRHDGWLTGTMDWTAGDGGRNVGTGWNVYSQIFSGGNGVIYGIKPDGTMQWYRHNGWQNGTREWTAGDGGLNVGTGWNMYDHVFPGANGVVYGIKPNGDLQWYRHDGWSSGTRAWTAGNGGRNVGTEWNVFL</sequence>
<gene>
    <name evidence="3" type="ORF">CMC5_023470</name>
</gene>
<dbReference type="Pfam" id="PF14517">
    <property type="entry name" value="Tachylectin"/>
    <property type="match status" value="1"/>
</dbReference>
<keyword evidence="1" id="KW-0732">Signal</keyword>
<evidence type="ECO:0000256" key="1">
    <source>
        <dbReference type="SAM" id="SignalP"/>
    </source>
</evidence>
<proteinExistence type="predicted"/>
<dbReference type="Gene3D" id="2.20.25.650">
    <property type="entry name" value="Tachylectin-2-like"/>
    <property type="match status" value="1"/>
</dbReference>
<dbReference type="AlphaFoldDB" id="A0A0K1EBI2"/>
<feature type="signal peptide" evidence="1">
    <location>
        <begin position="1"/>
        <end position="28"/>
    </location>
</feature>
<organism evidence="3 4">
    <name type="scientific">Chondromyces crocatus</name>
    <dbReference type="NCBI Taxonomy" id="52"/>
    <lineage>
        <taxon>Bacteria</taxon>
        <taxon>Pseudomonadati</taxon>
        <taxon>Myxococcota</taxon>
        <taxon>Polyangia</taxon>
        <taxon>Polyangiales</taxon>
        <taxon>Polyangiaceae</taxon>
        <taxon>Chondromyces</taxon>
    </lineage>
</organism>
<evidence type="ECO:0000259" key="2">
    <source>
        <dbReference type="Pfam" id="PF14517"/>
    </source>
</evidence>
<protein>
    <recommendedName>
        <fullName evidence="2">Tachylectin 2 domain-containing protein</fullName>
    </recommendedName>
</protein>
<dbReference type="KEGG" id="ccro:CMC5_023470"/>
<evidence type="ECO:0000313" key="4">
    <source>
        <dbReference type="Proteomes" id="UP000067626"/>
    </source>
</evidence>
<name>A0A0K1EBI2_CHOCO</name>
<accession>A0A0K1EBI2</accession>
<evidence type="ECO:0000313" key="3">
    <source>
        <dbReference type="EMBL" id="AKT38204.1"/>
    </source>
</evidence>
<keyword evidence="4" id="KW-1185">Reference proteome</keyword>
<reference evidence="3 4" key="1">
    <citation type="submission" date="2015-07" db="EMBL/GenBank/DDBJ databases">
        <title>Genome analysis of myxobacterium Chondromyces crocatus Cm c5 reveals a high potential for natural compound synthesis and the genetic basis for the loss of fruiting body formation.</title>
        <authorList>
            <person name="Zaburannyi N."/>
            <person name="Bunk B."/>
            <person name="Maier J."/>
            <person name="Overmann J."/>
            <person name="Mueller R."/>
        </authorList>
    </citation>
    <scope>NUCLEOTIDE SEQUENCE [LARGE SCALE GENOMIC DNA]</scope>
    <source>
        <strain evidence="3 4">Cm c5</strain>
    </source>
</reference>